<comment type="caution">
    <text evidence="1">The sequence shown here is derived from an EMBL/GenBank/DDBJ whole genome shotgun (WGS) entry which is preliminary data.</text>
</comment>
<dbReference type="AlphaFoldDB" id="E8LJ24"/>
<evidence type="ECO:0000313" key="1">
    <source>
        <dbReference type="EMBL" id="EFY07448.1"/>
    </source>
</evidence>
<name>E8LJ24_SUCHY</name>
<gene>
    <name evidence="1" type="ORF">HMPREF9444_00697</name>
</gene>
<accession>E8LJ24</accession>
<sequence length="54" mass="6346">MHPGHYLFCFRMQRYSDIYYQTIYFPAETSGLKNEIFLAMISALKYGVLAADLF</sequence>
<evidence type="ECO:0000313" key="2">
    <source>
        <dbReference type="Proteomes" id="UP000018458"/>
    </source>
</evidence>
<protein>
    <submittedName>
        <fullName evidence="1">Uncharacterized protein</fullName>
    </submittedName>
</protein>
<dbReference type="EMBL" id="AEVO01000034">
    <property type="protein sequence ID" value="EFY07448.1"/>
    <property type="molecule type" value="Genomic_DNA"/>
</dbReference>
<reference evidence="1 2" key="1">
    <citation type="submission" date="2011-01" db="EMBL/GenBank/DDBJ databases">
        <authorList>
            <person name="Weinstock G."/>
            <person name="Sodergren E."/>
            <person name="Clifton S."/>
            <person name="Fulton L."/>
            <person name="Fulton B."/>
            <person name="Courtney L."/>
            <person name="Fronick C."/>
            <person name="Harrison M."/>
            <person name="Strong C."/>
            <person name="Farmer C."/>
            <person name="Delahaunty K."/>
            <person name="Markovic C."/>
            <person name="Hall O."/>
            <person name="Minx P."/>
            <person name="Tomlinson C."/>
            <person name="Mitreva M."/>
            <person name="Hou S."/>
            <person name="Chen J."/>
            <person name="Wollam A."/>
            <person name="Pepin K.H."/>
            <person name="Johnson M."/>
            <person name="Bhonagiri V."/>
            <person name="Zhang X."/>
            <person name="Suruliraj S."/>
            <person name="Warren W."/>
            <person name="Chinwalla A."/>
            <person name="Mardis E.R."/>
            <person name="Wilson R.K."/>
        </authorList>
    </citation>
    <scope>NUCLEOTIDE SEQUENCE [LARGE SCALE GENOMIC DNA]</scope>
    <source>
        <strain evidence="2">DSM 22608 / JCM 16073 / KCTC 15190 / YIT 12066</strain>
    </source>
</reference>
<dbReference type="HOGENOM" id="CLU_3048695_0_0_6"/>
<proteinExistence type="predicted"/>
<organism evidence="1 2">
    <name type="scientific">Succinatimonas hippei (strain DSM 22608 / JCM 16073 / KCTC 15190 / YIT 12066)</name>
    <dbReference type="NCBI Taxonomy" id="762983"/>
    <lineage>
        <taxon>Bacteria</taxon>
        <taxon>Pseudomonadati</taxon>
        <taxon>Pseudomonadota</taxon>
        <taxon>Gammaproteobacteria</taxon>
        <taxon>Aeromonadales</taxon>
        <taxon>Succinivibrionaceae</taxon>
        <taxon>Succinatimonas</taxon>
    </lineage>
</organism>
<dbReference type="Proteomes" id="UP000018458">
    <property type="component" value="Unassembled WGS sequence"/>
</dbReference>
<keyword evidence="2" id="KW-1185">Reference proteome</keyword>